<dbReference type="Bgee" id="ENSMUSG00000087198">
    <property type="expression patterns" value="Expressed in secondary oocyte and 38 other cell types or tissues"/>
</dbReference>
<evidence type="ECO:0000313" key="3">
    <source>
        <dbReference type="MGI" id="MGI:3701129"/>
    </source>
</evidence>
<dbReference type="CTD" id="102636051"/>
<sequence>MIHFCLVHTAYRLHCWLPRSHRLSQVTVLLLGISTLTLQFYVLLRPRSSRFCSQPLLANLVGSMVFTLLTLGLFVLLTQTELAPLALRTALAVFGVASFGEGVCAGLLTLLASDCEKTTPELYYLSVVLSVGSLVSTVLFSGMGLIWLSKVTCPRPDAKPTV</sequence>
<feature type="transmembrane region" description="Helical" evidence="1">
    <location>
        <begin position="26"/>
        <end position="44"/>
    </location>
</feature>
<dbReference type="Ensembl" id="ENSMUST00000210722.3">
    <property type="protein sequence ID" value="ENSMUSP00000154867.2"/>
    <property type="gene ID" value="ENSMUSG00000087198.5"/>
</dbReference>
<protein>
    <submittedName>
        <fullName evidence="2">Transmembrame protein 274</fullName>
    </submittedName>
</protein>
<dbReference type="MGI" id="MGI:3701129">
    <property type="gene designation" value="Tmem274"/>
</dbReference>
<reference evidence="2 4" key="2">
    <citation type="journal article" date="2011" name="PLoS Biol.">
        <title>Modernizing reference genome assemblies.</title>
        <authorList>
            <person name="Church D.M."/>
            <person name="Schneider V.A."/>
            <person name="Graves T."/>
            <person name="Auger K."/>
            <person name="Cunningham F."/>
            <person name="Bouk N."/>
            <person name="Chen H.C."/>
            <person name="Agarwala R."/>
            <person name="McLaren W.M."/>
            <person name="Ritchie G.R."/>
            <person name="Albracht D."/>
            <person name="Kremitzki M."/>
            <person name="Rock S."/>
            <person name="Kotkiewicz H."/>
            <person name="Kremitzki C."/>
            <person name="Wollam A."/>
            <person name="Trani L."/>
            <person name="Fulton L."/>
            <person name="Fulton R."/>
            <person name="Matthews L."/>
            <person name="Whitehead S."/>
            <person name="Chow W."/>
            <person name="Torrance J."/>
            <person name="Dunn M."/>
            <person name="Harden G."/>
            <person name="Threadgold G."/>
            <person name="Wood J."/>
            <person name="Collins J."/>
            <person name="Heath P."/>
            <person name="Griffiths G."/>
            <person name="Pelan S."/>
            <person name="Grafham D."/>
            <person name="Eichler E.E."/>
            <person name="Weinstock G."/>
            <person name="Mardis E.R."/>
            <person name="Wilson R.K."/>
            <person name="Howe K."/>
            <person name="Flicek P."/>
            <person name="Hubbard T."/>
        </authorList>
    </citation>
    <scope>NUCLEOTIDE SEQUENCE [LARGE SCALE GENOMIC DNA]</scope>
    <source>
        <strain evidence="2 4">C57BL/6J</strain>
    </source>
</reference>
<gene>
    <name evidence="2 3" type="primary">Tmem274</name>
    <name evidence="3" type="synonym">Tm274</name>
</gene>
<evidence type="ECO:0000313" key="2">
    <source>
        <dbReference type="Ensembl" id="ENSMUSP00000154867.2"/>
    </source>
</evidence>
<feature type="transmembrane region" description="Helical" evidence="1">
    <location>
        <begin position="56"/>
        <end position="77"/>
    </location>
</feature>
<accession>A0A2R8VH94</accession>
<feature type="transmembrane region" description="Helical" evidence="1">
    <location>
        <begin position="89"/>
        <end position="110"/>
    </location>
</feature>
<dbReference type="OMA" id="SGMGLIW"/>
<keyword evidence="1" id="KW-0812">Transmembrane</keyword>
<dbReference type="AGR" id="MGI:3701129"/>
<dbReference type="KEGG" id="mmu:102636051"/>
<feature type="transmembrane region" description="Helical" evidence="1">
    <location>
        <begin position="122"/>
        <end position="148"/>
    </location>
</feature>
<dbReference type="RefSeq" id="NP_001353331.1">
    <property type="nucleotide sequence ID" value="NM_001366402.1"/>
</dbReference>
<reference evidence="2" key="3">
    <citation type="submission" date="2025-08" db="UniProtKB">
        <authorList>
            <consortium name="Ensembl"/>
        </authorList>
    </citation>
    <scope>IDENTIFICATION</scope>
    <source>
        <strain evidence="2">C57BL/6J</strain>
    </source>
</reference>
<reference evidence="2 4" key="1">
    <citation type="journal article" date="2009" name="PLoS Biol.">
        <title>Lineage-specific biology revealed by a finished genome assembly of the mouse.</title>
        <authorList>
            <consortium name="Mouse Genome Sequencing Consortium"/>
            <person name="Church D.M."/>
            <person name="Goodstadt L."/>
            <person name="Hillier L.W."/>
            <person name="Zody M.C."/>
            <person name="Goldstein S."/>
            <person name="She X."/>
            <person name="Bult C.J."/>
            <person name="Agarwala R."/>
            <person name="Cherry J.L."/>
            <person name="DiCuccio M."/>
            <person name="Hlavina W."/>
            <person name="Kapustin Y."/>
            <person name="Meric P."/>
            <person name="Maglott D."/>
            <person name="Birtle Z."/>
            <person name="Marques A.C."/>
            <person name="Graves T."/>
            <person name="Zhou S."/>
            <person name="Teague B."/>
            <person name="Potamousis K."/>
            <person name="Churas C."/>
            <person name="Place M."/>
            <person name="Herschleb J."/>
            <person name="Runnheim R."/>
            <person name="Forrest D."/>
            <person name="Amos-Landgraf J."/>
            <person name="Schwartz D.C."/>
            <person name="Cheng Z."/>
            <person name="Lindblad-Toh K."/>
            <person name="Eichler E.E."/>
            <person name="Ponting C.P."/>
        </authorList>
    </citation>
    <scope>NUCLEOTIDE SEQUENCE [LARGE SCALE GENOMIC DNA]</scope>
    <source>
        <strain evidence="2 4">C57BL/6J</strain>
    </source>
</reference>
<keyword evidence="1" id="KW-1133">Transmembrane helix</keyword>
<dbReference type="OrthoDB" id="6017175at2759"/>
<evidence type="ECO:0000256" key="1">
    <source>
        <dbReference type="SAM" id="Phobius"/>
    </source>
</evidence>
<dbReference type="STRING" id="10090.ENSMUSP00000154867"/>
<name>A0A2R8VH94_MOUSE</name>
<dbReference type="GeneID" id="102636051"/>
<dbReference type="Proteomes" id="UP000000589">
    <property type="component" value="Chromosome 4"/>
</dbReference>
<dbReference type="AlphaFoldDB" id="A0A2R8VH94"/>
<dbReference type="InParanoid" id="A0A2R8VH94"/>
<dbReference type="ExpressionAtlas" id="A0A2R8VH94">
    <property type="expression patterns" value="baseline and differential"/>
</dbReference>
<dbReference type="VEuPathDB" id="HostDB:ENSMUSG00000087198"/>
<dbReference type="GeneTree" id="ENSGT00960000193299"/>
<proteinExistence type="predicted"/>
<keyword evidence="4" id="KW-1185">Reference proteome</keyword>
<reference evidence="2" key="4">
    <citation type="submission" date="2025-09" db="UniProtKB">
        <authorList>
            <consortium name="Ensembl"/>
        </authorList>
    </citation>
    <scope>IDENTIFICATION</scope>
    <source>
        <strain evidence="2">C57BL/6J</strain>
    </source>
</reference>
<keyword evidence="1" id="KW-0472">Membrane</keyword>
<organism evidence="2 4">
    <name type="scientific">Mus musculus</name>
    <name type="common">Mouse</name>
    <dbReference type="NCBI Taxonomy" id="10090"/>
    <lineage>
        <taxon>Eukaryota</taxon>
        <taxon>Metazoa</taxon>
        <taxon>Chordata</taxon>
        <taxon>Craniata</taxon>
        <taxon>Vertebrata</taxon>
        <taxon>Euteleostomi</taxon>
        <taxon>Mammalia</taxon>
        <taxon>Eutheria</taxon>
        <taxon>Euarchontoglires</taxon>
        <taxon>Glires</taxon>
        <taxon>Rodentia</taxon>
        <taxon>Myomorpha</taxon>
        <taxon>Muroidea</taxon>
        <taxon>Muridae</taxon>
        <taxon>Murinae</taxon>
        <taxon>Mus</taxon>
        <taxon>Mus</taxon>
    </lineage>
</organism>
<evidence type="ECO:0000313" key="4">
    <source>
        <dbReference type="Proteomes" id="UP000000589"/>
    </source>
</evidence>